<evidence type="ECO:0000313" key="3">
    <source>
        <dbReference type="Proteomes" id="UP000812440"/>
    </source>
</evidence>
<keyword evidence="1" id="KW-0812">Transmembrane</keyword>
<feature type="transmembrane region" description="Helical" evidence="1">
    <location>
        <begin position="55"/>
        <end position="74"/>
    </location>
</feature>
<name>A0A8T2IR20_9PIPI</name>
<keyword evidence="1" id="KW-0472">Membrane</keyword>
<protein>
    <submittedName>
        <fullName evidence="2">Uncharacterized protein</fullName>
    </submittedName>
</protein>
<organism evidence="2 3">
    <name type="scientific">Hymenochirus boettgeri</name>
    <name type="common">Congo dwarf clawed frog</name>
    <dbReference type="NCBI Taxonomy" id="247094"/>
    <lineage>
        <taxon>Eukaryota</taxon>
        <taxon>Metazoa</taxon>
        <taxon>Chordata</taxon>
        <taxon>Craniata</taxon>
        <taxon>Vertebrata</taxon>
        <taxon>Euteleostomi</taxon>
        <taxon>Amphibia</taxon>
        <taxon>Batrachia</taxon>
        <taxon>Anura</taxon>
        <taxon>Pipoidea</taxon>
        <taxon>Pipidae</taxon>
        <taxon>Pipinae</taxon>
        <taxon>Hymenochirus</taxon>
    </lineage>
</organism>
<dbReference type="Proteomes" id="UP000812440">
    <property type="component" value="Chromosome 7"/>
</dbReference>
<comment type="caution">
    <text evidence="2">The sequence shown here is derived from an EMBL/GenBank/DDBJ whole genome shotgun (WGS) entry which is preliminary data.</text>
</comment>
<dbReference type="AlphaFoldDB" id="A0A8T2IR20"/>
<sequence length="82" mass="9163">MKKGQFSIKAHGGSCPFRLASLCCLSMHLQHPHIVPKKQTCRHKPLAVTTLLESGFLLVYDGIGYFLPLAYSLLVSCKKRTF</sequence>
<gene>
    <name evidence="2" type="ORF">GDO86_012701</name>
</gene>
<proteinExistence type="predicted"/>
<dbReference type="EMBL" id="JAACNH010000008">
    <property type="protein sequence ID" value="KAG8434432.1"/>
    <property type="molecule type" value="Genomic_DNA"/>
</dbReference>
<reference evidence="2" key="1">
    <citation type="thesis" date="2020" institute="ProQuest LLC" country="789 East Eisenhower Parkway, Ann Arbor, MI, USA">
        <title>Comparative Genomics and Chromosome Evolution.</title>
        <authorList>
            <person name="Mudd A.B."/>
        </authorList>
    </citation>
    <scope>NUCLEOTIDE SEQUENCE</scope>
    <source>
        <strain evidence="2">Female2</strain>
        <tissue evidence="2">Blood</tissue>
    </source>
</reference>
<evidence type="ECO:0000313" key="2">
    <source>
        <dbReference type="EMBL" id="KAG8434432.1"/>
    </source>
</evidence>
<evidence type="ECO:0000256" key="1">
    <source>
        <dbReference type="SAM" id="Phobius"/>
    </source>
</evidence>
<keyword evidence="1" id="KW-1133">Transmembrane helix</keyword>
<accession>A0A8T2IR20</accession>
<keyword evidence="3" id="KW-1185">Reference proteome</keyword>